<proteinExistence type="predicted"/>
<name>M2XNK8_GALSU</name>
<reference evidence="2" key="1">
    <citation type="journal article" date="2013" name="Science">
        <title>Gene transfer from bacteria and archaea facilitated evolution of an extremophilic eukaryote.</title>
        <authorList>
            <person name="Schonknecht G."/>
            <person name="Chen W.H."/>
            <person name="Ternes C.M."/>
            <person name="Barbier G.G."/>
            <person name="Shrestha R.P."/>
            <person name="Stanke M."/>
            <person name="Brautigam A."/>
            <person name="Baker B.J."/>
            <person name="Banfield J.F."/>
            <person name="Garavito R.M."/>
            <person name="Carr K."/>
            <person name="Wilkerson C."/>
            <person name="Rensing S.A."/>
            <person name="Gagneul D."/>
            <person name="Dickenson N.E."/>
            <person name="Oesterhelt C."/>
            <person name="Lercher M.J."/>
            <person name="Weber A.P."/>
        </authorList>
    </citation>
    <scope>NUCLEOTIDE SEQUENCE [LARGE SCALE GENOMIC DNA]</scope>
    <source>
        <strain evidence="2">074W</strain>
    </source>
</reference>
<dbReference type="Gramene" id="EME31772">
    <property type="protein sequence ID" value="EME31772"/>
    <property type="gene ID" value="Gasu_11460"/>
</dbReference>
<dbReference type="OrthoDB" id="540503at2759"/>
<dbReference type="AlphaFoldDB" id="M2XNK8"/>
<accession>M2XNK8</accession>
<sequence length="156" mass="18382">MSAHIPNEYDTHPEGTCIMFYQIFPTLENKYLYFQILEPDVTPFRYNFAWLQEIVAMTQDHNDFWMKGSVSACPSGTAWIDYHINGNALYKLGDRGFDAYLRRVKRRYIRKRNGRIVQGCSGTSYGGYDVSIFQYLYSSRTFEEWERPFSITATFL</sequence>
<dbReference type="Proteomes" id="UP000030680">
    <property type="component" value="Unassembled WGS sequence"/>
</dbReference>
<dbReference type="EMBL" id="KB454490">
    <property type="protein sequence ID" value="EME31772.1"/>
    <property type="molecule type" value="Genomic_DNA"/>
</dbReference>
<organism evidence="1 2">
    <name type="scientific">Galdieria sulphuraria</name>
    <name type="common">Red alga</name>
    <dbReference type="NCBI Taxonomy" id="130081"/>
    <lineage>
        <taxon>Eukaryota</taxon>
        <taxon>Rhodophyta</taxon>
        <taxon>Bangiophyceae</taxon>
        <taxon>Galdieriales</taxon>
        <taxon>Galdieriaceae</taxon>
        <taxon>Galdieria</taxon>
    </lineage>
</organism>
<keyword evidence="2" id="KW-1185">Reference proteome</keyword>
<evidence type="ECO:0000313" key="1">
    <source>
        <dbReference type="EMBL" id="EME31772.1"/>
    </source>
</evidence>
<dbReference type="KEGG" id="gsl:Gasu_11460"/>
<evidence type="ECO:0000313" key="2">
    <source>
        <dbReference type="Proteomes" id="UP000030680"/>
    </source>
</evidence>
<protein>
    <submittedName>
        <fullName evidence="1">Uncharacterized protein</fullName>
    </submittedName>
</protein>
<dbReference type="RefSeq" id="XP_005708292.1">
    <property type="nucleotide sequence ID" value="XM_005708235.1"/>
</dbReference>
<gene>
    <name evidence="1" type="ORF">Gasu_11460</name>
</gene>
<dbReference type="GeneID" id="17090394"/>